<accession>A0AC59ZN14</accession>
<dbReference type="EMBL" id="OX596115">
    <property type="protein sequence ID" value="CAN0471649.1"/>
    <property type="molecule type" value="Genomic_DNA"/>
</dbReference>
<dbReference type="Proteomes" id="UP001162501">
    <property type="component" value="Chromosome 31"/>
</dbReference>
<name>A0AC59ZN14_RANTA</name>
<sequence>MSPTSHLTRPGVSIWFSPPFHHTFLCTGWCVSPDFSLPFCVLPNSRHPDFLWVLTDHKLNGQKLAVIQRKNNPNINQPGMLMYLYIHGHKKNKPCQIFFFFFNK</sequence>
<evidence type="ECO:0000313" key="2">
    <source>
        <dbReference type="Proteomes" id="UP001162501"/>
    </source>
</evidence>
<proteinExistence type="predicted"/>
<evidence type="ECO:0000313" key="1">
    <source>
        <dbReference type="EMBL" id="CAN0471649.1"/>
    </source>
</evidence>
<reference evidence="1" key="2">
    <citation type="submission" date="2025-03" db="EMBL/GenBank/DDBJ databases">
        <authorList>
            <consortium name="ELIXIR-Norway"/>
            <consortium name="Elixir Norway"/>
        </authorList>
    </citation>
    <scope>NUCLEOTIDE SEQUENCE</scope>
</reference>
<reference evidence="1" key="1">
    <citation type="submission" date="2023-05" db="EMBL/GenBank/DDBJ databases">
        <authorList>
            <consortium name="ELIXIR-Norway"/>
        </authorList>
    </citation>
    <scope>NUCLEOTIDE SEQUENCE</scope>
</reference>
<gene>
    <name evidence="1" type="ORF">MRATA1EN22A_LOCUS20545</name>
</gene>
<protein>
    <submittedName>
        <fullName evidence="1">Uncharacterized protein</fullName>
    </submittedName>
</protein>
<organism evidence="1 2">
    <name type="scientific">Rangifer tarandus platyrhynchus</name>
    <name type="common">Svalbard reindeer</name>
    <dbReference type="NCBI Taxonomy" id="3082113"/>
    <lineage>
        <taxon>Eukaryota</taxon>
        <taxon>Metazoa</taxon>
        <taxon>Chordata</taxon>
        <taxon>Craniata</taxon>
        <taxon>Vertebrata</taxon>
        <taxon>Euteleostomi</taxon>
        <taxon>Mammalia</taxon>
        <taxon>Eutheria</taxon>
        <taxon>Laurasiatheria</taxon>
        <taxon>Artiodactyla</taxon>
        <taxon>Ruminantia</taxon>
        <taxon>Pecora</taxon>
        <taxon>Cervidae</taxon>
        <taxon>Odocoileinae</taxon>
        <taxon>Rangifer</taxon>
    </lineage>
</organism>